<dbReference type="Proteomes" id="UP000475666">
    <property type="component" value="Unassembled WGS sequence"/>
</dbReference>
<proteinExistence type="predicted"/>
<accession>A0A6G3TKP0</accession>
<name>A0A6G3TKP0_9ACTN</name>
<reference evidence="1 2" key="1">
    <citation type="submission" date="2020-01" db="EMBL/GenBank/DDBJ databases">
        <title>Insect and environment-associated Actinomycetes.</title>
        <authorList>
            <person name="Currrie C."/>
            <person name="Chevrette M."/>
            <person name="Carlson C."/>
            <person name="Stubbendieck R."/>
            <person name="Wendt-Pienkowski E."/>
        </authorList>
    </citation>
    <scope>NUCLEOTIDE SEQUENCE [LARGE SCALE GENOMIC DNA]</scope>
    <source>
        <strain evidence="1 2">SID7739</strain>
    </source>
</reference>
<protein>
    <submittedName>
        <fullName evidence="1">DNA primase</fullName>
    </submittedName>
</protein>
<sequence length="39" mass="4150">GGRGPVRWLRPPALDSATKPPAARLLLGTLAYVAHRSRA</sequence>
<evidence type="ECO:0000313" key="1">
    <source>
        <dbReference type="EMBL" id="NEC37182.1"/>
    </source>
</evidence>
<comment type="caution">
    <text evidence="1">The sequence shown here is derived from an EMBL/GenBank/DDBJ whole genome shotgun (WGS) entry which is preliminary data.</text>
</comment>
<feature type="non-terminal residue" evidence="1">
    <location>
        <position position="1"/>
    </location>
</feature>
<gene>
    <name evidence="1" type="ORF">G3I66_29000</name>
</gene>
<organism evidence="1 2">
    <name type="scientific">Streptomyces rubrogriseus</name>
    <dbReference type="NCBI Taxonomy" id="194673"/>
    <lineage>
        <taxon>Bacteria</taxon>
        <taxon>Bacillati</taxon>
        <taxon>Actinomycetota</taxon>
        <taxon>Actinomycetes</taxon>
        <taxon>Kitasatosporales</taxon>
        <taxon>Streptomycetaceae</taxon>
        <taxon>Streptomyces</taxon>
        <taxon>Streptomyces violaceoruber group</taxon>
    </lineage>
</organism>
<dbReference type="AlphaFoldDB" id="A0A6G3TKP0"/>
<evidence type="ECO:0000313" key="2">
    <source>
        <dbReference type="Proteomes" id="UP000475666"/>
    </source>
</evidence>
<dbReference type="EMBL" id="JAAGMQ010000855">
    <property type="protein sequence ID" value="NEC37182.1"/>
    <property type="molecule type" value="Genomic_DNA"/>
</dbReference>